<sequence length="41" mass="4834">MYYKYAVSRKFGKLTGFFLKKKTLPPYNGASVFYFNSFLIP</sequence>
<keyword evidence="2" id="KW-1185">Reference proteome</keyword>
<dbReference type="KEGG" id="dmm:dnm_003350"/>
<evidence type="ECO:0000313" key="2">
    <source>
        <dbReference type="Proteomes" id="UP000663722"/>
    </source>
</evidence>
<dbReference type="AlphaFoldDB" id="A0A975GK49"/>
<organism evidence="1 2">
    <name type="scientific">Desulfonema magnum</name>
    <dbReference type="NCBI Taxonomy" id="45655"/>
    <lineage>
        <taxon>Bacteria</taxon>
        <taxon>Pseudomonadati</taxon>
        <taxon>Thermodesulfobacteriota</taxon>
        <taxon>Desulfobacteria</taxon>
        <taxon>Desulfobacterales</taxon>
        <taxon>Desulfococcaceae</taxon>
        <taxon>Desulfonema</taxon>
    </lineage>
</organism>
<protein>
    <submittedName>
        <fullName evidence="1">Uncharacterized protein</fullName>
    </submittedName>
</protein>
<dbReference type="Proteomes" id="UP000663722">
    <property type="component" value="Chromosome"/>
</dbReference>
<gene>
    <name evidence="1" type="ORF">dnm_003350</name>
</gene>
<reference evidence="1" key="1">
    <citation type="journal article" date="2021" name="Microb. Physiol.">
        <title>Proteogenomic Insights into the Physiology of Marine, Sulfate-Reducing, Filamentous Desulfonema limicola and Desulfonema magnum.</title>
        <authorList>
            <person name="Schnaars V."/>
            <person name="Wohlbrand L."/>
            <person name="Scheve S."/>
            <person name="Hinrichs C."/>
            <person name="Reinhardt R."/>
            <person name="Rabus R."/>
        </authorList>
    </citation>
    <scope>NUCLEOTIDE SEQUENCE</scope>
    <source>
        <strain evidence="1">4be13</strain>
    </source>
</reference>
<dbReference type="EMBL" id="CP061800">
    <property type="protein sequence ID" value="QTA84341.1"/>
    <property type="molecule type" value="Genomic_DNA"/>
</dbReference>
<evidence type="ECO:0000313" key="1">
    <source>
        <dbReference type="EMBL" id="QTA84341.1"/>
    </source>
</evidence>
<proteinExistence type="predicted"/>
<name>A0A975GK49_9BACT</name>
<accession>A0A975GK49</accession>